<dbReference type="GO" id="GO:0016020">
    <property type="term" value="C:membrane"/>
    <property type="evidence" value="ECO:0007669"/>
    <property type="project" value="UniProtKB-SubCell"/>
</dbReference>
<comment type="similarity">
    <text evidence="3">Belongs to the patellin family.</text>
</comment>
<organism evidence="13 15">
    <name type="scientific">Morella rubra</name>
    <name type="common">Chinese bayberry</name>
    <dbReference type="NCBI Taxonomy" id="262757"/>
    <lineage>
        <taxon>Eukaryota</taxon>
        <taxon>Viridiplantae</taxon>
        <taxon>Streptophyta</taxon>
        <taxon>Embryophyta</taxon>
        <taxon>Tracheophyta</taxon>
        <taxon>Spermatophyta</taxon>
        <taxon>Magnoliopsida</taxon>
        <taxon>eudicotyledons</taxon>
        <taxon>Gunneridae</taxon>
        <taxon>Pentapetalae</taxon>
        <taxon>rosids</taxon>
        <taxon>fabids</taxon>
        <taxon>Fagales</taxon>
        <taxon>Myricaceae</taxon>
        <taxon>Morella</taxon>
    </lineage>
</organism>
<dbReference type="Pfam" id="PF25099">
    <property type="entry name" value="GOLD_PATL1_C"/>
    <property type="match status" value="1"/>
</dbReference>
<evidence type="ECO:0000256" key="1">
    <source>
        <dbReference type="ARBA" id="ARBA00004370"/>
    </source>
</evidence>
<dbReference type="PROSITE" id="PS50191">
    <property type="entry name" value="CRAL_TRIO"/>
    <property type="match status" value="1"/>
</dbReference>
<dbReference type="SUPFAM" id="SSF46938">
    <property type="entry name" value="CRAL/TRIO N-terminal domain"/>
    <property type="match status" value="1"/>
</dbReference>
<evidence type="ECO:0000313" key="15">
    <source>
        <dbReference type="Proteomes" id="UP000516437"/>
    </source>
</evidence>
<dbReference type="InterPro" id="IPR056794">
    <property type="entry name" value="PATL1-6_C_GOLD"/>
</dbReference>
<comment type="caution">
    <text evidence="13">The sequence shown here is derived from an EMBL/GenBank/DDBJ whole genome shotgun (WGS) entry which is preliminary data.</text>
</comment>
<evidence type="ECO:0000256" key="9">
    <source>
        <dbReference type="ARBA" id="ARBA00023306"/>
    </source>
</evidence>
<dbReference type="GO" id="GO:0051301">
    <property type="term" value="P:cell division"/>
    <property type="evidence" value="ECO:0007669"/>
    <property type="project" value="UniProtKB-KW"/>
</dbReference>
<dbReference type="GO" id="GO:0005737">
    <property type="term" value="C:cytoplasm"/>
    <property type="evidence" value="ECO:0007669"/>
    <property type="project" value="UniProtKB-SubCell"/>
</dbReference>
<feature type="domain" description="CRAL-TRIO" evidence="11">
    <location>
        <begin position="351"/>
        <end position="527"/>
    </location>
</feature>
<dbReference type="EMBL" id="RXIC02000022">
    <property type="protein sequence ID" value="KAB1216904.1"/>
    <property type="molecule type" value="Genomic_DNA"/>
</dbReference>
<reference evidence="13" key="3">
    <citation type="submission" date="2019-09" db="EMBL/GenBank/DDBJ databases">
        <authorList>
            <person name="Gao Z."/>
        </authorList>
    </citation>
    <scope>NUCLEOTIDE SEQUENCE</scope>
    <source>
        <tissue evidence="13">Leaves</tissue>
    </source>
</reference>
<evidence type="ECO:0000256" key="7">
    <source>
        <dbReference type="ARBA" id="ARBA00023121"/>
    </source>
</evidence>
<keyword evidence="15" id="KW-1185">Reference proteome</keyword>
<dbReference type="InterPro" id="IPR009038">
    <property type="entry name" value="GOLD_dom"/>
</dbReference>
<reference evidence="13" key="1">
    <citation type="submission" date="2018-07" db="EMBL/GenBank/DDBJ databases">
        <authorList>
            <person name="Gao Z.-S."/>
            <person name="Jia H.-M."/>
            <person name="Jia H.-J."/>
            <person name="Cai Q.-L."/>
            <person name="Wang Y."/>
            <person name="Zhao H.-B."/>
        </authorList>
    </citation>
    <scope>NUCLEOTIDE SEQUENCE</scope>
    <source>
        <tissue evidence="13">Leaves</tissue>
    </source>
</reference>
<evidence type="ECO:0000256" key="5">
    <source>
        <dbReference type="ARBA" id="ARBA00022490"/>
    </source>
</evidence>
<dbReference type="OrthoDB" id="75724at2759"/>
<dbReference type="PANTHER" id="PTHR45932:SF19">
    <property type="entry name" value="PATELLIN-4-LIKE"/>
    <property type="match status" value="1"/>
</dbReference>
<keyword evidence="6" id="KW-0132">Cell division</keyword>
<dbReference type="SMART" id="SM00516">
    <property type="entry name" value="SEC14"/>
    <property type="match status" value="1"/>
</dbReference>
<keyword evidence="5" id="KW-0963">Cytoplasm</keyword>
<dbReference type="PROSITE" id="PS50866">
    <property type="entry name" value="GOLD"/>
    <property type="match status" value="1"/>
</dbReference>
<evidence type="ECO:0000259" key="11">
    <source>
        <dbReference type="PROSITE" id="PS50191"/>
    </source>
</evidence>
<dbReference type="InterPro" id="IPR001251">
    <property type="entry name" value="CRAL-TRIO_dom"/>
</dbReference>
<feature type="compositionally biased region" description="Basic and acidic residues" evidence="10">
    <location>
        <begin position="134"/>
        <end position="157"/>
    </location>
</feature>
<dbReference type="InterPro" id="IPR036865">
    <property type="entry name" value="CRAL-TRIO_dom_sf"/>
</dbReference>
<keyword evidence="7" id="KW-0446">Lipid-binding</keyword>
<dbReference type="Pfam" id="PF03765">
    <property type="entry name" value="CRAL_TRIO_N"/>
    <property type="match status" value="1"/>
</dbReference>
<dbReference type="Gene3D" id="3.40.525.10">
    <property type="entry name" value="CRAL-TRIO lipid binding domain"/>
    <property type="match status" value="1"/>
</dbReference>
<dbReference type="Gene3D" id="2.60.120.680">
    <property type="entry name" value="GOLD domain"/>
    <property type="match status" value="1"/>
</dbReference>
<evidence type="ECO:0000313" key="13">
    <source>
        <dbReference type="EMBL" id="KAB1216904.1"/>
    </source>
</evidence>
<name>A0A6A1VVB4_9ROSI</name>
<dbReference type="InterPro" id="IPR036273">
    <property type="entry name" value="CRAL/TRIO_N_dom_sf"/>
</dbReference>
<protein>
    <submittedName>
        <fullName evidence="13">Patellin-4</fullName>
    </submittedName>
</protein>
<keyword evidence="8" id="KW-0472">Membrane</keyword>
<keyword evidence="4" id="KW-0813">Transport</keyword>
<dbReference type="PANTHER" id="PTHR45932">
    <property type="entry name" value="PATELLIN-1"/>
    <property type="match status" value="1"/>
</dbReference>
<gene>
    <name evidence="14" type="ORF">CJ030_MR4G016078</name>
    <name evidence="13" type="ORF">CJ030_MR4G016083</name>
</gene>
<dbReference type="SUPFAM" id="SSF52087">
    <property type="entry name" value="CRAL/TRIO domain"/>
    <property type="match status" value="1"/>
</dbReference>
<dbReference type="SMART" id="SM01100">
    <property type="entry name" value="CRAL_TRIO_N"/>
    <property type="match status" value="1"/>
</dbReference>
<feature type="domain" description="GOLD" evidence="12">
    <location>
        <begin position="533"/>
        <end position="634"/>
    </location>
</feature>
<feature type="compositionally biased region" description="Basic and acidic residues" evidence="10">
    <location>
        <begin position="1"/>
        <end position="30"/>
    </location>
</feature>
<reference evidence="13 15" key="2">
    <citation type="journal article" date="2019" name="Plant Biotechnol. J.">
        <title>The red bayberry genome and genetic basis of sex determination.</title>
        <authorList>
            <person name="Jia H.M."/>
            <person name="Jia H.J."/>
            <person name="Cai Q.L."/>
            <person name="Wang Y."/>
            <person name="Zhao H.B."/>
            <person name="Yang W.F."/>
            <person name="Wang G.Y."/>
            <person name="Li Y.H."/>
            <person name="Zhan D.L."/>
            <person name="Shen Y.T."/>
            <person name="Niu Q.F."/>
            <person name="Chang L."/>
            <person name="Qiu J."/>
            <person name="Zhao L."/>
            <person name="Xie H.B."/>
            <person name="Fu W.Y."/>
            <person name="Jin J."/>
            <person name="Li X.W."/>
            <person name="Jiao Y."/>
            <person name="Zhou C.C."/>
            <person name="Tu T."/>
            <person name="Chai C.Y."/>
            <person name="Gao J.L."/>
            <person name="Fan L.J."/>
            <person name="van de Weg E."/>
            <person name="Wang J.Y."/>
            <person name="Gao Z.S."/>
        </authorList>
    </citation>
    <scope>NUCLEOTIDE SEQUENCE [LARGE SCALE GENOMIC DNA]</scope>
    <source>
        <tissue evidence="13">Leaves</tissue>
    </source>
</reference>
<proteinExistence type="inferred from homology"/>
<accession>A0A6A1VVB4</accession>
<dbReference type="AlphaFoldDB" id="A0A6A1VVB4"/>
<dbReference type="Proteomes" id="UP000516437">
    <property type="component" value="Chromosome 4"/>
</dbReference>
<evidence type="ECO:0000256" key="2">
    <source>
        <dbReference type="ARBA" id="ARBA00004496"/>
    </source>
</evidence>
<keyword evidence="9" id="KW-0131">Cell cycle</keyword>
<evidence type="ECO:0000256" key="3">
    <source>
        <dbReference type="ARBA" id="ARBA00007155"/>
    </source>
</evidence>
<dbReference type="InterPro" id="IPR011074">
    <property type="entry name" value="CRAL/TRIO_N_dom"/>
</dbReference>
<evidence type="ECO:0000259" key="12">
    <source>
        <dbReference type="PROSITE" id="PS50866"/>
    </source>
</evidence>
<feature type="region of interest" description="Disordered" evidence="10">
    <location>
        <begin position="134"/>
        <end position="175"/>
    </location>
</feature>
<feature type="region of interest" description="Disordered" evidence="10">
    <location>
        <begin position="223"/>
        <end position="283"/>
    </location>
</feature>
<dbReference type="GO" id="GO:0008289">
    <property type="term" value="F:lipid binding"/>
    <property type="evidence" value="ECO:0007669"/>
    <property type="project" value="UniProtKB-KW"/>
</dbReference>
<evidence type="ECO:0000256" key="8">
    <source>
        <dbReference type="ARBA" id="ARBA00023136"/>
    </source>
</evidence>
<dbReference type="Pfam" id="PF00650">
    <property type="entry name" value="CRAL_TRIO"/>
    <property type="match status" value="1"/>
</dbReference>
<comment type="subcellular location">
    <subcellularLocation>
        <location evidence="2">Cytoplasm</location>
    </subcellularLocation>
    <subcellularLocation>
        <location evidence="1">Membrane</location>
    </subcellularLocation>
</comment>
<evidence type="ECO:0000256" key="10">
    <source>
        <dbReference type="SAM" id="MobiDB-lite"/>
    </source>
</evidence>
<evidence type="ECO:0000313" key="14">
    <source>
        <dbReference type="EMBL" id="KAB1216909.1"/>
    </source>
</evidence>
<evidence type="ECO:0000256" key="6">
    <source>
        <dbReference type="ARBA" id="ARBA00022618"/>
    </source>
</evidence>
<dbReference type="InterPro" id="IPR044834">
    <property type="entry name" value="PATL"/>
</dbReference>
<sequence length="638" mass="73458">MEKTDSDHMKQEQKPSKDGKNKDVRLKNIVEDEEENGEANKEDHVHEKDQRVVTDHSGKNVAEILGKNIVEKDQEESAEAERRDVSPSTVVRNNYSAREEIKFLSHLKEREKKALAKLKAKIEEVIRWKVVVTDEDRNNVNETTDHEKKDEAERREVSTPTIENSLSSTEDSNFPSDWQEYEKKALAELKVKVEKAIHDNDLFKSNKERMHLEAIAKSILEKESKVVGQKEESTEQDGKLVNEGKAEEKAEKKDDKQGKDQSKQDIDEKKNLTEETAKESTDVTLEKEKVNVDKDIALWGVPLLPSKGDNATDVILMKFLRAKEFKVNDAFEMLRNTLHWRRENNIDSILEEKFDADLQSMGYINGLDCQGRPVCYNNFELLGDNEIYNKILGTEEKRETFLRWRVQMMEKGIQKLDFKPGGVSSLLQISDVRDTPGPSKKELRMAIRQLAIGLSPDNYPEIVAKNIFINVPFWFYAFTALLSPFLTQRTRSKFVFARPARVTETLLKYIPAEEIPVRCGGLKRENDSEFLNEHAVMEVLVKAGSTENVEIPVLEAGITLIWDLYVSGWEVNYKEEFVPSQEESYTIIVQRERKMGGQEGPVRNSFKNKEPGKVVLVVENLSFKKKRVLYRYKIKNSS</sequence>
<dbReference type="CDD" id="cd00170">
    <property type="entry name" value="SEC14"/>
    <property type="match status" value="1"/>
</dbReference>
<feature type="compositionally biased region" description="Polar residues" evidence="10">
    <location>
        <begin position="158"/>
        <end position="175"/>
    </location>
</feature>
<feature type="region of interest" description="Disordered" evidence="10">
    <location>
        <begin position="1"/>
        <end position="93"/>
    </location>
</feature>
<feature type="compositionally biased region" description="Basic and acidic residues" evidence="10">
    <location>
        <begin position="38"/>
        <end position="58"/>
    </location>
</feature>
<dbReference type="EMBL" id="RXIC02000022">
    <property type="protein sequence ID" value="KAB1216909.1"/>
    <property type="molecule type" value="Genomic_DNA"/>
</dbReference>
<evidence type="ECO:0000256" key="4">
    <source>
        <dbReference type="ARBA" id="ARBA00022448"/>
    </source>
</evidence>